<comment type="caution">
    <text evidence="2">The sequence shown here is derived from an EMBL/GenBank/DDBJ whole genome shotgun (WGS) entry which is preliminary data.</text>
</comment>
<dbReference type="Proteomes" id="UP000807115">
    <property type="component" value="Chromosome 10"/>
</dbReference>
<dbReference type="AlphaFoldDB" id="A0A921Q5J4"/>
<name>A0A921Q5J4_SORBI</name>
<reference evidence="2" key="2">
    <citation type="submission" date="2020-10" db="EMBL/GenBank/DDBJ databases">
        <authorList>
            <person name="Cooper E.A."/>
            <person name="Brenton Z.W."/>
            <person name="Flinn B.S."/>
            <person name="Jenkins J."/>
            <person name="Shu S."/>
            <person name="Flowers D."/>
            <person name="Luo F."/>
            <person name="Wang Y."/>
            <person name="Xia P."/>
            <person name="Barry K."/>
            <person name="Daum C."/>
            <person name="Lipzen A."/>
            <person name="Yoshinaga Y."/>
            <person name="Schmutz J."/>
            <person name="Saski C."/>
            <person name="Vermerris W."/>
            <person name="Kresovich S."/>
        </authorList>
    </citation>
    <scope>NUCLEOTIDE SEQUENCE</scope>
</reference>
<gene>
    <name evidence="2" type="ORF">BDA96_10G203500</name>
</gene>
<feature type="region of interest" description="Disordered" evidence="1">
    <location>
        <begin position="32"/>
        <end position="144"/>
    </location>
</feature>
<evidence type="ECO:0000256" key="1">
    <source>
        <dbReference type="SAM" id="MobiDB-lite"/>
    </source>
</evidence>
<evidence type="ECO:0000313" key="2">
    <source>
        <dbReference type="EMBL" id="KAG0514567.1"/>
    </source>
</evidence>
<dbReference type="EMBL" id="CM027689">
    <property type="protein sequence ID" value="KAG0514567.1"/>
    <property type="molecule type" value="Genomic_DNA"/>
</dbReference>
<organism evidence="2 3">
    <name type="scientific">Sorghum bicolor</name>
    <name type="common">Sorghum</name>
    <name type="synonym">Sorghum vulgare</name>
    <dbReference type="NCBI Taxonomy" id="4558"/>
    <lineage>
        <taxon>Eukaryota</taxon>
        <taxon>Viridiplantae</taxon>
        <taxon>Streptophyta</taxon>
        <taxon>Embryophyta</taxon>
        <taxon>Tracheophyta</taxon>
        <taxon>Spermatophyta</taxon>
        <taxon>Magnoliopsida</taxon>
        <taxon>Liliopsida</taxon>
        <taxon>Poales</taxon>
        <taxon>Poaceae</taxon>
        <taxon>PACMAD clade</taxon>
        <taxon>Panicoideae</taxon>
        <taxon>Andropogonodae</taxon>
        <taxon>Andropogoneae</taxon>
        <taxon>Sorghinae</taxon>
        <taxon>Sorghum</taxon>
    </lineage>
</organism>
<accession>A0A921Q5J4</accession>
<feature type="region of interest" description="Disordered" evidence="1">
    <location>
        <begin position="1"/>
        <end position="20"/>
    </location>
</feature>
<proteinExistence type="predicted"/>
<protein>
    <submittedName>
        <fullName evidence="2">Uncharacterized protein</fullName>
    </submittedName>
</protein>
<evidence type="ECO:0000313" key="3">
    <source>
        <dbReference type="Proteomes" id="UP000807115"/>
    </source>
</evidence>
<feature type="compositionally biased region" description="Basic residues" evidence="1">
    <location>
        <begin position="50"/>
        <end position="81"/>
    </location>
</feature>
<sequence>MTEGFAVHDQGRSAKEPPALSIVYKPAQKIKNLTHSSLPCRPVPPTPRARALRRRPQPLPHRPRPCPGRSRPRRPRPRLGRARPDPASATPAPSRPGRSLPHQLDPASATPAPVPPRPGRARPRPSRPRPPLLPDRAHASPGRSRPCLGALVRHYFPGIVTHVGKDEPTYMWAHYESATMPPQATWQLSSFRSFG</sequence>
<reference evidence="2" key="1">
    <citation type="journal article" date="2019" name="BMC Genomics">
        <title>A new reference genome for Sorghum bicolor reveals high levels of sequence similarity between sweet and grain genotypes: implications for the genetics of sugar metabolism.</title>
        <authorList>
            <person name="Cooper E.A."/>
            <person name="Brenton Z.W."/>
            <person name="Flinn B.S."/>
            <person name="Jenkins J."/>
            <person name="Shu S."/>
            <person name="Flowers D."/>
            <person name="Luo F."/>
            <person name="Wang Y."/>
            <person name="Xia P."/>
            <person name="Barry K."/>
            <person name="Daum C."/>
            <person name="Lipzen A."/>
            <person name="Yoshinaga Y."/>
            <person name="Schmutz J."/>
            <person name="Saski C."/>
            <person name="Vermerris W."/>
            <person name="Kresovich S."/>
        </authorList>
    </citation>
    <scope>NUCLEOTIDE SEQUENCE</scope>
</reference>